<accession>A0A177A2G3</accession>
<sequence>MVFIPVSDFMLETENLEHGLYNFGDGLFRDEDGVWFDDGEVERAEDGVWFDDGEVERAEDGVWFDDGEVERAEDGVWFDDGEVERAEDGVWFDDGEVERAEGLDESVWLGEDGEMYRKRVDGVFDGRVQKMRYMAAVGLFVVEWKPGLDGEPEHARFSCLNICCYCTVICTVQCVIYMVPFSVQHQNHYILYCNKFSTVEVMPPREMRYRKRHRTVIFTVQITKTTALYQ</sequence>
<dbReference type="GeneID" id="36291277"/>
<dbReference type="Proteomes" id="UP000077154">
    <property type="component" value="Unassembled WGS sequence"/>
</dbReference>
<evidence type="ECO:0000313" key="1">
    <source>
        <dbReference type="EMBL" id="OAF55273.1"/>
    </source>
</evidence>
<protein>
    <submittedName>
        <fullName evidence="1">Uncharacterized protein</fullName>
    </submittedName>
</protein>
<dbReference type="AlphaFoldDB" id="A0A177A2G3"/>
<dbReference type="EMBL" id="KV441410">
    <property type="protein sequence ID" value="OAF55273.1"/>
    <property type="molecule type" value="Genomic_DNA"/>
</dbReference>
<gene>
    <name evidence="1" type="ORF">VC83_08235</name>
</gene>
<dbReference type="RefSeq" id="XP_024320574.1">
    <property type="nucleotide sequence ID" value="XM_024471791.1"/>
</dbReference>
<name>A0A177A2G3_9PEZI</name>
<dbReference type="VEuPathDB" id="FungiDB:GMDG_03420"/>
<organism evidence="1">
    <name type="scientific">Pseudogymnoascus destructans</name>
    <dbReference type="NCBI Taxonomy" id="655981"/>
    <lineage>
        <taxon>Eukaryota</taxon>
        <taxon>Fungi</taxon>
        <taxon>Dikarya</taxon>
        <taxon>Ascomycota</taxon>
        <taxon>Pezizomycotina</taxon>
        <taxon>Leotiomycetes</taxon>
        <taxon>Thelebolales</taxon>
        <taxon>Thelebolaceae</taxon>
        <taxon>Pseudogymnoascus</taxon>
    </lineage>
</organism>
<proteinExistence type="predicted"/>
<reference evidence="1" key="1">
    <citation type="submission" date="2016-03" db="EMBL/GenBank/DDBJ databases">
        <title>Updated assembly of Pseudogymnoascus destructans, the fungus causing white-nose syndrome of bats.</title>
        <authorList>
            <person name="Palmer J.M."/>
            <person name="Drees K.P."/>
            <person name="Foster J.T."/>
            <person name="Lindner D.L."/>
        </authorList>
    </citation>
    <scope>NUCLEOTIDE SEQUENCE [LARGE SCALE GENOMIC DNA]</scope>
    <source>
        <strain evidence="1">20631-21</strain>
    </source>
</reference>